<comment type="catalytic activity">
    <reaction evidence="7 8">
        <text>4 porphobilinogen + H2O = hydroxymethylbilane + 4 NH4(+)</text>
        <dbReference type="Rhea" id="RHEA:13185"/>
        <dbReference type="ChEBI" id="CHEBI:15377"/>
        <dbReference type="ChEBI" id="CHEBI:28938"/>
        <dbReference type="ChEBI" id="CHEBI:57845"/>
        <dbReference type="ChEBI" id="CHEBI:58126"/>
        <dbReference type="EC" id="2.5.1.61"/>
    </reaction>
</comment>
<dbReference type="PANTHER" id="PTHR11557:SF0">
    <property type="entry name" value="PORPHOBILINOGEN DEAMINASE"/>
    <property type="match status" value="1"/>
</dbReference>
<comment type="caution">
    <text evidence="11">The sequence shown here is derived from an EMBL/GenBank/DDBJ whole genome shotgun (WGS) entry which is preliminary data.</text>
</comment>
<comment type="miscellaneous">
    <text evidence="8">The porphobilinogen subunits are added to the dipyrromethane group.</text>
</comment>
<comment type="subunit">
    <text evidence="4 8">Monomer.</text>
</comment>
<evidence type="ECO:0000313" key="12">
    <source>
        <dbReference type="Proteomes" id="UP001528920"/>
    </source>
</evidence>
<evidence type="ECO:0000259" key="9">
    <source>
        <dbReference type="Pfam" id="PF01379"/>
    </source>
</evidence>
<evidence type="ECO:0000256" key="3">
    <source>
        <dbReference type="ARBA" id="ARBA00005638"/>
    </source>
</evidence>
<dbReference type="InterPro" id="IPR022418">
    <property type="entry name" value="Porphobilinogen_deaminase_C"/>
</dbReference>
<feature type="domain" description="Porphobilinogen deaminase N-terminal" evidence="9">
    <location>
        <begin position="7"/>
        <end position="213"/>
    </location>
</feature>
<evidence type="ECO:0000256" key="6">
    <source>
        <dbReference type="ARBA" id="ARBA00023244"/>
    </source>
</evidence>
<keyword evidence="5 8" id="KW-0808">Transferase</keyword>
<dbReference type="InterPro" id="IPR022417">
    <property type="entry name" value="Porphobilin_deaminase_N"/>
</dbReference>
<evidence type="ECO:0000256" key="7">
    <source>
        <dbReference type="ARBA" id="ARBA00048169"/>
    </source>
</evidence>
<dbReference type="Proteomes" id="UP001528920">
    <property type="component" value="Unassembled WGS sequence"/>
</dbReference>
<dbReference type="InterPro" id="IPR036803">
    <property type="entry name" value="Porphobilinogen_deaminase_C_sf"/>
</dbReference>
<reference evidence="11 12" key="1">
    <citation type="submission" date="2022-01" db="EMBL/GenBank/DDBJ databases">
        <title>Labilibaculum sp. nov, a marine bacterium isolated from Antarctica.</title>
        <authorList>
            <person name="Dai W."/>
        </authorList>
    </citation>
    <scope>NUCLEOTIDE SEQUENCE [LARGE SCALE GENOMIC DNA]</scope>
    <source>
        <strain evidence="11 12">DW002</strain>
    </source>
</reference>
<dbReference type="PANTHER" id="PTHR11557">
    <property type="entry name" value="PORPHOBILINOGEN DEAMINASE"/>
    <property type="match status" value="1"/>
</dbReference>
<evidence type="ECO:0000313" key="11">
    <source>
        <dbReference type="EMBL" id="MDE5416581.1"/>
    </source>
</evidence>
<dbReference type="InterPro" id="IPR000860">
    <property type="entry name" value="HemC"/>
</dbReference>
<dbReference type="SUPFAM" id="SSF54782">
    <property type="entry name" value="Porphobilinogen deaminase (hydroxymethylbilane synthase), C-terminal domain"/>
    <property type="match status" value="1"/>
</dbReference>
<dbReference type="Gene3D" id="3.30.160.40">
    <property type="entry name" value="Porphobilinogen deaminase, C-terminal domain"/>
    <property type="match status" value="1"/>
</dbReference>
<dbReference type="RefSeq" id="WP_275107923.1">
    <property type="nucleotide sequence ID" value="NZ_JAKJSC010000001.1"/>
</dbReference>
<feature type="modified residue" description="S-(dipyrrolylmethanemethyl)cysteine" evidence="8">
    <location>
        <position position="243"/>
    </location>
</feature>
<evidence type="ECO:0000256" key="8">
    <source>
        <dbReference type="HAMAP-Rule" id="MF_00260"/>
    </source>
</evidence>
<protein>
    <recommendedName>
        <fullName evidence="8">Porphobilinogen deaminase</fullName>
        <shortName evidence="8">PBG</shortName>
        <ecNumber evidence="8">2.5.1.61</ecNumber>
    </recommendedName>
    <alternativeName>
        <fullName evidence="8">Hydroxymethylbilane synthase</fullName>
        <shortName evidence="8">HMBS</shortName>
    </alternativeName>
    <alternativeName>
        <fullName evidence="8">Pre-uroporphyrinogen synthase</fullName>
    </alternativeName>
</protein>
<proteinExistence type="inferred from homology"/>
<dbReference type="NCBIfam" id="TIGR00212">
    <property type="entry name" value="hemC"/>
    <property type="match status" value="1"/>
</dbReference>
<keyword evidence="6 8" id="KW-0627">Porphyrin biosynthesis</keyword>
<evidence type="ECO:0000256" key="1">
    <source>
        <dbReference type="ARBA" id="ARBA00002869"/>
    </source>
</evidence>
<dbReference type="EMBL" id="JAKJSC010000001">
    <property type="protein sequence ID" value="MDE5416581.1"/>
    <property type="molecule type" value="Genomic_DNA"/>
</dbReference>
<evidence type="ECO:0000256" key="2">
    <source>
        <dbReference type="ARBA" id="ARBA00004735"/>
    </source>
</evidence>
<name>A0ABT5VMU7_9BACT</name>
<gene>
    <name evidence="8 11" type="primary">hemC</name>
    <name evidence="11" type="ORF">L3049_01075</name>
</gene>
<evidence type="ECO:0000256" key="4">
    <source>
        <dbReference type="ARBA" id="ARBA00011245"/>
    </source>
</evidence>
<dbReference type="PRINTS" id="PR00151">
    <property type="entry name" value="PORPHBDMNASE"/>
</dbReference>
<accession>A0ABT5VMU7</accession>
<keyword evidence="12" id="KW-1185">Reference proteome</keyword>
<dbReference type="GO" id="GO:0004418">
    <property type="term" value="F:hydroxymethylbilane synthase activity"/>
    <property type="evidence" value="ECO:0007669"/>
    <property type="project" value="UniProtKB-EC"/>
</dbReference>
<dbReference type="Gene3D" id="3.40.190.10">
    <property type="entry name" value="Periplasmic binding protein-like II"/>
    <property type="match status" value="2"/>
</dbReference>
<dbReference type="HAMAP" id="MF_00260">
    <property type="entry name" value="Porphobil_deam"/>
    <property type="match status" value="1"/>
</dbReference>
<feature type="domain" description="Porphobilinogen deaminase C-terminal" evidence="10">
    <location>
        <begin position="227"/>
        <end position="296"/>
    </location>
</feature>
<dbReference type="SUPFAM" id="SSF53850">
    <property type="entry name" value="Periplasmic binding protein-like II"/>
    <property type="match status" value="1"/>
</dbReference>
<dbReference type="Pfam" id="PF01379">
    <property type="entry name" value="Porphobil_deam"/>
    <property type="match status" value="1"/>
</dbReference>
<evidence type="ECO:0000256" key="5">
    <source>
        <dbReference type="ARBA" id="ARBA00022679"/>
    </source>
</evidence>
<dbReference type="EC" id="2.5.1.61" evidence="8"/>
<evidence type="ECO:0000259" key="10">
    <source>
        <dbReference type="Pfam" id="PF03900"/>
    </source>
</evidence>
<comment type="similarity">
    <text evidence="3 8">Belongs to the HMBS family.</text>
</comment>
<organism evidence="11 12">
    <name type="scientific">Paralabilibaculum antarcticum</name>
    <dbReference type="NCBI Taxonomy" id="2912572"/>
    <lineage>
        <taxon>Bacteria</taxon>
        <taxon>Pseudomonadati</taxon>
        <taxon>Bacteroidota</taxon>
        <taxon>Bacteroidia</taxon>
        <taxon>Marinilabiliales</taxon>
        <taxon>Marinifilaceae</taxon>
        <taxon>Paralabilibaculum</taxon>
    </lineage>
</organism>
<comment type="cofactor">
    <cofactor evidence="8">
        <name>dipyrromethane</name>
        <dbReference type="ChEBI" id="CHEBI:60342"/>
    </cofactor>
    <text evidence="8">Binds 1 dipyrromethane group covalently.</text>
</comment>
<dbReference type="PIRSF" id="PIRSF001438">
    <property type="entry name" value="4pyrrol_synth_OHMeBilane_synth"/>
    <property type="match status" value="1"/>
</dbReference>
<comment type="pathway">
    <text evidence="2">Porphyrin-containing compound metabolism; protoporphyrin-IX biosynthesis; coproporphyrinogen-III from 5-aminolevulinate: step 2/4.</text>
</comment>
<dbReference type="Pfam" id="PF03900">
    <property type="entry name" value="Porphobil_deamC"/>
    <property type="match status" value="1"/>
</dbReference>
<sequence length="308" mass="33987">MTSKKKIVVATRPSLLAYTQTMQTVELLQKANPDIEFEVKKFSTQGDRVLNRSLTEFGTTGLFVKELEHALLEGEADIAVHSLKDVPSFHPAGLKLVAYPEREDVRDIFLTKDGKTLEEMPAGFILGTGSPRRRVQLANVRDDIEFKEIRGNIDTRIQKLHDGEYDAIILAAAGLNRLGKEFNESAFIDVDQCIPAIGQGAIAIECRSDDAETISILEKVNHKATELAVLAERAFMAEIEGGCKFPLAAHAVVDGKHLNMIAIVGDLKTNQYITEGIEVSVDESVAKSKELASKMKEICKEKGINFYL</sequence>
<comment type="function">
    <text evidence="1 8">Tetrapolymerization of the monopyrrole PBG into the hydroxymethylbilane pre-uroporphyrinogen in several discrete steps.</text>
</comment>